<dbReference type="EMBL" id="JAUEDM010000009">
    <property type="protein sequence ID" value="KAK3312562.1"/>
    <property type="molecule type" value="Genomic_DNA"/>
</dbReference>
<dbReference type="AlphaFoldDB" id="A0AAE0HTF6"/>
<dbReference type="Proteomes" id="UP001283341">
    <property type="component" value="Unassembled WGS sequence"/>
</dbReference>
<reference evidence="1" key="2">
    <citation type="submission" date="2023-06" db="EMBL/GenBank/DDBJ databases">
        <authorList>
            <consortium name="Lawrence Berkeley National Laboratory"/>
            <person name="Haridas S."/>
            <person name="Hensen N."/>
            <person name="Bonometti L."/>
            <person name="Westerberg I."/>
            <person name="Brannstrom I.O."/>
            <person name="Guillou S."/>
            <person name="Cros-Aarteil S."/>
            <person name="Calhoun S."/>
            <person name="Kuo A."/>
            <person name="Mondo S."/>
            <person name="Pangilinan J."/>
            <person name="Riley R."/>
            <person name="Labutti K."/>
            <person name="Andreopoulos B."/>
            <person name="Lipzen A."/>
            <person name="Chen C."/>
            <person name="Yanf M."/>
            <person name="Daum C."/>
            <person name="Ng V."/>
            <person name="Clum A."/>
            <person name="Steindorff A."/>
            <person name="Ohm R."/>
            <person name="Martin F."/>
            <person name="Silar P."/>
            <person name="Natvig D."/>
            <person name="Lalanne C."/>
            <person name="Gautier V."/>
            <person name="Ament-Velasquez S.L."/>
            <person name="Kruys A."/>
            <person name="Hutchinson M.I."/>
            <person name="Powell A.J."/>
            <person name="Barry K."/>
            <person name="Miller A.N."/>
            <person name="Grigoriev I.V."/>
            <person name="Debuchy R."/>
            <person name="Gladieux P."/>
            <person name="Thoren M.H."/>
            <person name="Johannesson H."/>
        </authorList>
    </citation>
    <scope>NUCLEOTIDE SEQUENCE</scope>
    <source>
        <strain evidence="1">CBS 118394</strain>
    </source>
</reference>
<sequence length="1278" mass="142722">MAENAVLMPMAVQAFVVTEDFPQSKYRIAPLIQPDYSSLRAERLLAQDVMEQLQLSSHRLLAKHKTRFVNVATGEARKERVGIYLSWTIPKTYRQGITATAKVAVDHSVAKLKAGYIYDTKTSTPSSSGGSTNAPQDVAAADIKFRNIPTRLRHFSGSRKHFATTRQIQMPHIEFPLTIVESGNDLFADFQPHNNSVISLHDDLDFGTRNEIKDATLDYLVVDFHNRPENELFCVAGSVKEADRPSYGEILDACAMDLDGSDLDWGSRTQLRANWPNLKTDSASIRLMCHGTLTNVPFQRSGLNLEAKSPSVQLQDLVRKHHPVAIGTNTLDALLALLHVQYSDDPKCRSQTEQMLFKMVQLIVVSDNFDAQEKAEDQISTNDWVPAPSGTVWSVSKPEKDSSEAGDGKKTNLVLTATDVQALANLNDCEAAVSAMVREMHHLYQNIFYRWWNAMEVRGTALDAAQKGHKYAITVLLGEVKELNYAIKAANGEEENALTKLFSMLDLDAISAPSFGVHQDPIILFAGVPSGCPTGFADKVKVRFAYQLPQTPDVKPLTQEISIPEWYDLTAKSFPDVAPFIQQIAWDSLVPHRDGVPRSPYLSQESFGEGQGWLPLFIEWEIEYHHVDWEIWRFDHDPDGSWRYHIAVSKPLADLMDPNASRWRKFSGRTPIMPQASSVLKYRIRQLFSRAQQAADKKTEANSLVDQIAEIEYFSAPLAGLQDHLMTVIRGAHVRPHADDDLARLACLNQIFDNLSLRQRKHRTADFHRSMVITHTVAQASFYPVTHGQFLFTKLHIVDKFGQIVSCVKPATFDAPRTAIYPCVSPHLPCEPIPKGWKANDDFIKTHLHASEVFDIRAVTSVASTLHRGPESASNIESGFMDVLSDIAKNIIPRQLSLTIGEGPSLEAFQIDVELQLHLGQETEHVPIHGEIKWSPGRLELLGEIWDLKDQSLVPFNIHPFRETFSEVRPLQLPGETVVDKIFLRHLFDKGAKPEDFPQGIPLTLSKASVSVTLGDWEKVVITGKLQCSAPNKEPDVMPPIWLDELQVLYMRDISAGTNTFELRSNINLKAPGYIMSRETNALVRVYIGYENGWTLAAEAVGLKLANLYSLFPVDGSNHAMIHLMSSVWIPRFSVGVRFAAKRAGAISIDGTLVIGPLEMDLKYNHDGADWQLSADFKSATPGKQEATMEELLGVFVREHVDSLPEYIRNFRLPLSKISAKLTFSSKRMPEAAGSESKSVVVFSFTVSVPLSSSASADKERFSFVFARMQEKKGAFPS</sequence>
<proteinExistence type="predicted"/>
<protein>
    <submittedName>
        <fullName evidence="1">Uncharacterized protein</fullName>
    </submittedName>
</protein>
<evidence type="ECO:0000313" key="2">
    <source>
        <dbReference type="Proteomes" id="UP001283341"/>
    </source>
</evidence>
<gene>
    <name evidence="1" type="ORF">B0H66DRAFT_596089</name>
</gene>
<evidence type="ECO:0000313" key="1">
    <source>
        <dbReference type="EMBL" id="KAK3312562.1"/>
    </source>
</evidence>
<name>A0AAE0HTF6_9PEZI</name>
<reference evidence="1" key="1">
    <citation type="journal article" date="2023" name="Mol. Phylogenet. Evol.">
        <title>Genome-scale phylogeny and comparative genomics of the fungal order Sordariales.</title>
        <authorList>
            <person name="Hensen N."/>
            <person name="Bonometti L."/>
            <person name="Westerberg I."/>
            <person name="Brannstrom I.O."/>
            <person name="Guillou S."/>
            <person name="Cros-Aarteil S."/>
            <person name="Calhoun S."/>
            <person name="Haridas S."/>
            <person name="Kuo A."/>
            <person name="Mondo S."/>
            <person name="Pangilinan J."/>
            <person name="Riley R."/>
            <person name="LaButti K."/>
            <person name="Andreopoulos B."/>
            <person name="Lipzen A."/>
            <person name="Chen C."/>
            <person name="Yan M."/>
            <person name="Daum C."/>
            <person name="Ng V."/>
            <person name="Clum A."/>
            <person name="Steindorff A."/>
            <person name="Ohm R.A."/>
            <person name="Martin F."/>
            <person name="Silar P."/>
            <person name="Natvig D.O."/>
            <person name="Lalanne C."/>
            <person name="Gautier V."/>
            <person name="Ament-Velasquez S.L."/>
            <person name="Kruys A."/>
            <person name="Hutchinson M.I."/>
            <person name="Powell A.J."/>
            <person name="Barry K."/>
            <person name="Miller A.N."/>
            <person name="Grigoriev I.V."/>
            <person name="Debuchy R."/>
            <person name="Gladieux P."/>
            <person name="Hiltunen Thoren M."/>
            <person name="Johannesson H."/>
        </authorList>
    </citation>
    <scope>NUCLEOTIDE SEQUENCE</scope>
    <source>
        <strain evidence="1">CBS 118394</strain>
    </source>
</reference>
<organism evidence="1 2">
    <name type="scientific">Apodospora peruviana</name>
    <dbReference type="NCBI Taxonomy" id="516989"/>
    <lineage>
        <taxon>Eukaryota</taxon>
        <taxon>Fungi</taxon>
        <taxon>Dikarya</taxon>
        <taxon>Ascomycota</taxon>
        <taxon>Pezizomycotina</taxon>
        <taxon>Sordariomycetes</taxon>
        <taxon>Sordariomycetidae</taxon>
        <taxon>Sordariales</taxon>
        <taxon>Lasiosphaeriaceae</taxon>
        <taxon>Apodospora</taxon>
    </lineage>
</organism>
<accession>A0AAE0HTF6</accession>
<comment type="caution">
    <text evidence="1">The sequence shown here is derived from an EMBL/GenBank/DDBJ whole genome shotgun (WGS) entry which is preliminary data.</text>
</comment>
<keyword evidence="2" id="KW-1185">Reference proteome</keyword>